<name>A0AAU8G952_9CHLR</name>
<evidence type="ECO:0000256" key="4">
    <source>
        <dbReference type="ARBA" id="ARBA00022490"/>
    </source>
</evidence>
<keyword evidence="9" id="KW-0460">Magnesium</keyword>
<evidence type="ECO:0000256" key="8">
    <source>
        <dbReference type="ARBA" id="ARBA00022840"/>
    </source>
</evidence>
<dbReference type="PANTHER" id="PTHR33540:SF2">
    <property type="entry name" value="TRNA THREONYLCARBAMOYLADENOSINE BIOSYNTHESIS PROTEIN TSAE"/>
    <property type="match status" value="1"/>
</dbReference>
<keyword evidence="8" id="KW-0067">ATP-binding</keyword>
<keyword evidence="6" id="KW-0479">Metal-binding</keyword>
<evidence type="ECO:0000256" key="6">
    <source>
        <dbReference type="ARBA" id="ARBA00022723"/>
    </source>
</evidence>
<keyword evidence="4" id="KW-0963">Cytoplasm</keyword>
<dbReference type="GO" id="GO:0005524">
    <property type="term" value="F:ATP binding"/>
    <property type="evidence" value="ECO:0007669"/>
    <property type="project" value="UniProtKB-KW"/>
</dbReference>
<keyword evidence="7" id="KW-0547">Nucleotide-binding</keyword>
<evidence type="ECO:0000313" key="11">
    <source>
        <dbReference type="EMBL" id="XCH33210.1"/>
    </source>
</evidence>
<evidence type="ECO:0000256" key="10">
    <source>
        <dbReference type="ARBA" id="ARBA00032441"/>
    </source>
</evidence>
<dbReference type="Gene3D" id="3.40.50.300">
    <property type="entry name" value="P-loop containing nucleotide triphosphate hydrolases"/>
    <property type="match status" value="1"/>
</dbReference>
<dbReference type="GO" id="GO:0005737">
    <property type="term" value="C:cytoplasm"/>
    <property type="evidence" value="ECO:0007669"/>
    <property type="project" value="UniProtKB-SubCell"/>
</dbReference>
<dbReference type="GO" id="GO:0002949">
    <property type="term" value="P:tRNA threonylcarbamoyladenosine modification"/>
    <property type="evidence" value="ECO:0007669"/>
    <property type="project" value="InterPro"/>
</dbReference>
<dbReference type="AlphaFoldDB" id="A0AAU8G952"/>
<evidence type="ECO:0000256" key="7">
    <source>
        <dbReference type="ARBA" id="ARBA00022741"/>
    </source>
</evidence>
<dbReference type="NCBIfam" id="TIGR00150">
    <property type="entry name" value="T6A_YjeE"/>
    <property type="match status" value="1"/>
</dbReference>
<dbReference type="Pfam" id="PF02367">
    <property type="entry name" value="TsaE"/>
    <property type="match status" value="1"/>
</dbReference>
<gene>
    <name evidence="11" type="primary">tsaE</name>
    <name evidence="11" type="ORF">ABV300_08670</name>
</gene>
<keyword evidence="5" id="KW-0819">tRNA processing</keyword>
<proteinExistence type="inferred from homology"/>
<sequence>MKSIRFESKTAAVTRKIGQAIGQGLRPGDVILLAGPLGAGKTTLVQGIAKGLGVMGSVMSPTFVLMRELEGRLKLYHLDLYRLEKMPEIADLGLDDYLFGGGVTVVEWADRATALWPEDHLRIDLEYGEGARGRRLRAEAHGERYRKLLNDLAAKFGDGR</sequence>
<dbReference type="EMBL" id="CP159307">
    <property type="protein sequence ID" value="XCH33210.1"/>
    <property type="molecule type" value="Genomic_DNA"/>
</dbReference>
<organism evidence="11">
    <name type="scientific">Dehalogenimonas sp. 4OHTPN</name>
    <dbReference type="NCBI Taxonomy" id="3166643"/>
    <lineage>
        <taxon>Bacteria</taxon>
        <taxon>Bacillati</taxon>
        <taxon>Chloroflexota</taxon>
        <taxon>Dehalococcoidia</taxon>
        <taxon>Dehalococcoidales</taxon>
        <taxon>Dehalococcoidaceae</taxon>
        <taxon>Dehalogenimonas</taxon>
    </lineage>
</organism>
<dbReference type="PANTHER" id="PTHR33540">
    <property type="entry name" value="TRNA THREONYLCARBAMOYLADENOSINE BIOSYNTHESIS PROTEIN TSAE"/>
    <property type="match status" value="1"/>
</dbReference>
<dbReference type="SUPFAM" id="SSF52540">
    <property type="entry name" value="P-loop containing nucleoside triphosphate hydrolases"/>
    <property type="match status" value="1"/>
</dbReference>
<dbReference type="RefSeq" id="WP_353714454.1">
    <property type="nucleotide sequence ID" value="NZ_CP159307.1"/>
</dbReference>
<evidence type="ECO:0000256" key="5">
    <source>
        <dbReference type="ARBA" id="ARBA00022694"/>
    </source>
</evidence>
<protein>
    <recommendedName>
        <fullName evidence="3">tRNA threonylcarbamoyladenosine biosynthesis protein TsaE</fullName>
    </recommendedName>
    <alternativeName>
        <fullName evidence="10">t(6)A37 threonylcarbamoyladenosine biosynthesis protein TsaE</fullName>
    </alternativeName>
</protein>
<reference evidence="11" key="1">
    <citation type="submission" date="2024-06" db="EMBL/GenBank/DDBJ databases">
        <title>A Novel Isolate, Dehalogenimonas sp. Strain 4OHTPN, Dechlorinates Aromatic 4 Hydroxy chlorothalonil by a Novel Reductive Dehalogenase.</title>
        <authorList>
            <person name="Liu G."/>
        </authorList>
    </citation>
    <scope>NUCLEOTIDE SEQUENCE</scope>
    <source>
        <strain evidence="11">4OHTPN</strain>
    </source>
</reference>
<dbReference type="InterPro" id="IPR027417">
    <property type="entry name" value="P-loop_NTPase"/>
</dbReference>
<comment type="subcellular location">
    <subcellularLocation>
        <location evidence="1">Cytoplasm</location>
    </subcellularLocation>
</comment>
<evidence type="ECO:0000256" key="1">
    <source>
        <dbReference type="ARBA" id="ARBA00004496"/>
    </source>
</evidence>
<comment type="similarity">
    <text evidence="2">Belongs to the TsaE family.</text>
</comment>
<dbReference type="InterPro" id="IPR003442">
    <property type="entry name" value="T6A_TsaE"/>
</dbReference>
<evidence type="ECO:0000256" key="3">
    <source>
        <dbReference type="ARBA" id="ARBA00019010"/>
    </source>
</evidence>
<dbReference type="GO" id="GO:0046872">
    <property type="term" value="F:metal ion binding"/>
    <property type="evidence" value="ECO:0007669"/>
    <property type="project" value="UniProtKB-KW"/>
</dbReference>
<evidence type="ECO:0000256" key="9">
    <source>
        <dbReference type="ARBA" id="ARBA00022842"/>
    </source>
</evidence>
<accession>A0AAU8G952</accession>
<evidence type="ECO:0000256" key="2">
    <source>
        <dbReference type="ARBA" id="ARBA00007599"/>
    </source>
</evidence>